<name>A0AAQ4E967_AMBAM</name>
<accession>A0AAQ4E967</accession>
<reference evidence="1 2" key="1">
    <citation type="journal article" date="2023" name="Arcadia Sci">
        <title>De novo assembly of a long-read Amblyomma americanum tick genome.</title>
        <authorList>
            <person name="Chou S."/>
            <person name="Poskanzer K.E."/>
            <person name="Rollins M."/>
            <person name="Thuy-Boun P.S."/>
        </authorList>
    </citation>
    <scope>NUCLEOTIDE SEQUENCE [LARGE SCALE GENOMIC DNA]</scope>
    <source>
        <strain evidence="1">F_SG_1</strain>
        <tissue evidence="1">Salivary glands</tissue>
    </source>
</reference>
<keyword evidence="2" id="KW-1185">Reference proteome</keyword>
<proteinExistence type="predicted"/>
<evidence type="ECO:0000313" key="2">
    <source>
        <dbReference type="Proteomes" id="UP001321473"/>
    </source>
</evidence>
<organism evidence="1 2">
    <name type="scientific">Amblyomma americanum</name>
    <name type="common">Lone star tick</name>
    <dbReference type="NCBI Taxonomy" id="6943"/>
    <lineage>
        <taxon>Eukaryota</taxon>
        <taxon>Metazoa</taxon>
        <taxon>Ecdysozoa</taxon>
        <taxon>Arthropoda</taxon>
        <taxon>Chelicerata</taxon>
        <taxon>Arachnida</taxon>
        <taxon>Acari</taxon>
        <taxon>Parasitiformes</taxon>
        <taxon>Ixodida</taxon>
        <taxon>Ixodoidea</taxon>
        <taxon>Ixodidae</taxon>
        <taxon>Amblyomminae</taxon>
        <taxon>Amblyomma</taxon>
    </lineage>
</organism>
<dbReference type="Proteomes" id="UP001321473">
    <property type="component" value="Unassembled WGS sequence"/>
</dbReference>
<comment type="caution">
    <text evidence="1">The sequence shown here is derived from an EMBL/GenBank/DDBJ whole genome shotgun (WGS) entry which is preliminary data.</text>
</comment>
<gene>
    <name evidence="1" type="ORF">V5799_025526</name>
</gene>
<dbReference type="EMBL" id="JARKHS020019998">
    <property type="protein sequence ID" value="KAK8771235.1"/>
    <property type="molecule type" value="Genomic_DNA"/>
</dbReference>
<dbReference type="AlphaFoldDB" id="A0AAQ4E967"/>
<sequence length="68" mass="7490">MDCKRIGCSGRVQPNGTVPFAVCQECRSPNCLRCSAIHENQSCKKYQNSIQYKGSPGKIASCIARYGF</sequence>
<protein>
    <submittedName>
        <fullName evidence="1">Uncharacterized protein</fullName>
    </submittedName>
</protein>
<evidence type="ECO:0000313" key="1">
    <source>
        <dbReference type="EMBL" id="KAK8771235.1"/>
    </source>
</evidence>